<sequence length="441" mass="47715">MRRRTFLTGAAATAAVAGSGSLLSACGSSAGSGVPRLDFLSLAWQTESVKANKALVAQWNQRHPEVQVRYVQGSWDDVHDQLLTSFEGGAAPDIIHDEGIDLTDFGFGGYLADLTDLLPAGLKSRIPQATWDTARFNGGVYGVPFLQEPRVLIANRTLLVKAGVRLPDDTHPWTWQEFEDICRELSHHGGGSAERYGTAWPMSSPVSVTLNLSLTTGGRILYKDEGSGHTEVRFGTADSAFAEMVRRQVRTDRSAPSSALALGGGDVLPGFFAGRYAMLPLDFSYRQQIQQQAPKNFDWVTLPLPVGTHAPDGGRAQGVSPQTLSVAKSCKHQQAAVEFIDFMTQTPHLVQLAQGDWMPPTGTAALRDPSLTTTKLGWSTGMALASHLTASPALGSRGYPEWSDKIATPALQQYYSGAIGLDSLRGKLVRDGNRVFERYRE</sequence>
<reference evidence="1 2" key="1">
    <citation type="submission" date="2016-10" db="EMBL/GenBank/DDBJ databases">
        <authorList>
            <person name="de Groot N.N."/>
        </authorList>
    </citation>
    <scope>NUCLEOTIDE SEQUENCE [LARGE SCALE GENOMIC DNA]</scope>
    <source>
        <strain evidence="1 2">CGMCC 4.2023</strain>
    </source>
</reference>
<dbReference type="EMBL" id="FNVU01000012">
    <property type="protein sequence ID" value="SEG80351.1"/>
    <property type="molecule type" value="Genomic_DNA"/>
</dbReference>
<dbReference type="OrthoDB" id="3718433at2"/>
<dbReference type="CDD" id="cd13585">
    <property type="entry name" value="PBP2_TMBP_like"/>
    <property type="match status" value="1"/>
</dbReference>
<dbReference type="Proteomes" id="UP000236754">
    <property type="component" value="Unassembled WGS sequence"/>
</dbReference>
<protein>
    <submittedName>
        <fullName evidence="1">Carbohydrate ABC transporter substrate-binding protein, CUT1 family</fullName>
    </submittedName>
</protein>
<dbReference type="InterPro" id="IPR006059">
    <property type="entry name" value="SBP"/>
</dbReference>
<dbReference type="Gene3D" id="3.40.190.10">
    <property type="entry name" value="Periplasmic binding protein-like II"/>
    <property type="match status" value="1"/>
</dbReference>
<dbReference type="PROSITE" id="PS51257">
    <property type="entry name" value="PROKAR_LIPOPROTEIN"/>
    <property type="match status" value="1"/>
</dbReference>
<name>A0A1H6D520_9ACTN</name>
<dbReference type="SUPFAM" id="SSF53850">
    <property type="entry name" value="Periplasmic binding protein-like II"/>
    <property type="match status" value="1"/>
</dbReference>
<dbReference type="AlphaFoldDB" id="A0A1H6D520"/>
<gene>
    <name evidence="1" type="ORF">SAMN05216223_11216</name>
</gene>
<dbReference type="PANTHER" id="PTHR43649">
    <property type="entry name" value="ARABINOSE-BINDING PROTEIN-RELATED"/>
    <property type="match status" value="1"/>
</dbReference>
<dbReference type="RefSeq" id="WP_103888321.1">
    <property type="nucleotide sequence ID" value="NZ_FNVU01000012.1"/>
</dbReference>
<evidence type="ECO:0000313" key="2">
    <source>
        <dbReference type="Proteomes" id="UP000236754"/>
    </source>
</evidence>
<evidence type="ECO:0000313" key="1">
    <source>
        <dbReference type="EMBL" id="SEG80351.1"/>
    </source>
</evidence>
<dbReference type="PANTHER" id="PTHR43649:SF30">
    <property type="entry name" value="ABC TRANSPORTER SUBSTRATE-BINDING PROTEIN"/>
    <property type="match status" value="1"/>
</dbReference>
<dbReference type="InterPro" id="IPR050490">
    <property type="entry name" value="Bact_solute-bd_prot1"/>
</dbReference>
<proteinExistence type="predicted"/>
<organism evidence="1 2">
    <name type="scientific">Actinacidiphila yanglinensis</name>
    <dbReference type="NCBI Taxonomy" id="310779"/>
    <lineage>
        <taxon>Bacteria</taxon>
        <taxon>Bacillati</taxon>
        <taxon>Actinomycetota</taxon>
        <taxon>Actinomycetes</taxon>
        <taxon>Kitasatosporales</taxon>
        <taxon>Streptomycetaceae</taxon>
        <taxon>Actinacidiphila</taxon>
    </lineage>
</organism>
<dbReference type="Pfam" id="PF01547">
    <property type="entry name" value="SBP_bac_1"/>
    <property type="match status" value="1"/>
</dbReference>
<keyword evidence="2" id="KW-1185">Reference proteome</keyword>
<dbReference type="PROSITE" id="PS51318">
    <property type="entry name" value="TAT"/>
    <property type="match status" value="1"/>
</dbReference>
<accession>A0A1H6D520</accession>
<dbReference type="InterPro" id="IPR006311">
    <property type="entry name" value="TAT_signal"/>
</dbReference>